<dbReference type="KEGG" id="gba:J421_5789"/>
<sequence>MPRSRTRARVASLHRWLAVLLSPVVALIILSGAVLAFRPILHPVERIAPTSRHVDLARVTAMVARAEAAGPVDFVGLPDDARTIVLAGPRGLTAYDVATGRDAPIPRPQTTVDVFDVAMRVHKDMWFGAGAVVTLASLAMIFLVVAGPFLARFGHGAGPLGRHIRAGWILWPLVALLPLSLVMMKLHLPVVTPSSATRVPLSRTLADVARVADLTRLDGMQRLPGGAAFFIVEEPSGAVRYVYNDGSVRRLDTGVSTLGRALHEGTWAGRWSGMLNLLAAAAMLWMLTSGLLSFARRRTARRGGARVAAVDRVPDAA</sequence>
<feature type="transmembrane region" description="Helical" evidence="1">
    <location>
        <begin position="168"/>
        <end position="188"/>
    </location>
</feature>
<dbReference type="Pfam" id="PF03929">
    <property type="entry name" value="PepSY_TM"/>
    <property type="match status" value="1"/>
</dbReference>
<geneLocation type="plasmid" evidence="2 3">
    <name>2</name>
</geneLocation>
<gene>
    <name evidence="2" type="ORF">J421_5789</name>
</gene>
<dbReference type="OrthoDB" id="9816402at2"/>
<keyword evidence="2" id="KW-0614">Plasmid</keyword>
<dbReference type="InterPro" id="IPR005625">
    <property type="entry name" value="PepSY-ass_TM"/>
</dbReference>
<dbReference type="PANTHER" id="PTHR34219:SF6">
    <property type="entry name" value="BLR3280 PROTEIN"/>
    <property type="match status" value="1"/>
</dbReference>
<feature type="transmembrane region" description="Helical" evidence="1">
    <location>
        <begin position="274"/>
        <end position="295"/>
    </location>
</feature>
<accession>W0RQR7</accession>
<dbReference type="RefSeq" id="WP_025414630.1">
    <property type="nucleotide sequence ID" value="NZ_CP007130.1"/>
</dbReference>
<keyword evidence="1" id="KW-0472">Membrane</keyword>
<organism evidence="2 3">
    <name type="scientific">Gemmatirosa kalamazoonensis</name>
    <dbReference type="NCBI Taxonomy" id="861299"/>
    <lineage>
        <taxon>Bacteria</taxon>
        <taxon>Pseudomonadati</taxon>
        <taxon>Gemmatimonadota</taxon>
        <taxon>Gemmatimonadia</taxon>
        <taxon>Gemmatimonadales</taxon>
        <taxon>Gemmatimonadaceae</taxon>
        <taxon>Gemmatirosa</taxon>
    </lineage>
</organism>
<evidence type="ECO:0000256" key="1">
    <source>
        <dbReference type="SAM" id="Phobius"/>
    </source>
</evidence>
<keyword evidence="3" id="KW-1185">Reference proteome</keyword>
<evidence type="ECO:0000313" key="2">
    <source>
        <dbReference type="EMBL" id="AHG93324.1"/>
    </source>
</evidence>
<dbReference type="InParanoid" id="W0RQR7"/>
<reference evidence="2 3" key="1">
    <citation type="journal article" date="2014" name="Genome Announc.">
        <title>Genome Sequence and Methylome of Soil Bacterium Gemmatirosa kalamazoonensis KBS708T, a Member of the Rarely Cultivated Gemmatimonadetes Phylum.</title>
        <authorList>
            <person name="Debruyn J.M."/>
            <person name="Radosevich M."/>
            <person name="Wommack K.E."/>
            <person name="Polson S.W."/>
            <person name="Hauser L.J."/>
            <person name="Fawaz M.N."/>
            <person name="Korlach J."/>
            <person name="Tsai Y.C."/>
        </authorList>
    </citation>
    <scope>NUCLEOTIDE SEQUENCE [LARGE SCALE GENOMIC DNA]</scope>
    <source>
        <strain evidence="2 3">KBS708</strain>
        <plasmid evidence="3">Plasmid 2</plasmid>
    </source>
</reference>
<dbReference type="EMBL" id="CP007130">
    <property type="protein sequence ID" value="AHG93324.1"/>
    <property type="molecule type" value="Genomic_DNA"/>
</dbReference>
<keyword evidence="1" id="KW-1133">Transmembrane helix</keyword>
<proteinExistence type="predicted"/>
<dbReference type="eggNOG" id="COG3182">
    <property type="taxonomic scope" value="Bacteria"/>
</dbReference>
<dbReference type="Proteomes" id="UP000019151">
    <property type="component" value="Plasmid 2"/>
</dbReference>
<keyword evidence="1" id="KW-0812">Transmembrane</keyword>
<protein>
    <submittedName>
        <fullName evidence="2">NAD-binding flavodoxin, putative</fullName>
    </submittedName>
</protein>
<name>W0RQR7_9BACT</name>
<dbReference type="PANTHER" id="PTHR34219">
    <property type="entry name" value="IRON-REGULATED INNER MEMBRANE PROTEIN-RELATED"/>
    <property type="match status" value="1"/>
</dbReference>
<dbReference type="AlphaFoldDB" id="W0RQR7"/>
<dbReference type="HOGENOM" id="CLU_860186_0_0_0"/>
<feature type="transmembrane region" description="Helical" evidence="1">
    <location>
        <begin position="125"/>
        <end position="147"/>
    </location>
</feature>
<evidence type="ECO:0000313" key="3">
    <source>
        <dbReference type="Proteomes" id="UP000019151"/>
    </source>
</evidence>